<evidence type="ECO:0000256" key="1">
    <source>
        <dbReference type="ARBA" id="ARBA00004434"/>
    </source>
</evidence>
<evidence type="ECO:0000256" key="4">
    <source>
        <dbReference type="ARBA" id="ARBA00022692"/>
    </source>
</evidence>
<dbReference type="InterPro" id="IPR036548">
    <property type="entry name" value="Cyt_c_oxidase_su8_sf"/>
</dbReference>
<evidence type="ECO:0000256" key="7">
    <source>
        <dbReference type="ARBA" id="ARBA00023128"/>
    </source>
</evidence>
<evidence type="ECO:0000256" key="9">
    <source>
        <dbReference type="SAM" id="Phobius"/>
    </source>
</evidence>
<keyword evidence="7" id="KW-0496">Mitochondrion</keyword>
<keyword evidence="10" id="KW-1185">Reference proteome</keyword>
<proteinExistence type="inferred from homology"/>
<protein>
    <submittedName>
        <fullName evidence="11">Uncharacterized protein LOC108564025</fullName>
    </submittedName>
</protein>
<dbReference type="Gene3D" id="4.10.81.10">
    <property type="entry name" value="Cytochrome c oxidase, subunit 8"/>
    <property type="match status" value="1"/>
</dbReference>
<dbReference type="InterPro" id="IPR003205">
    <property type="entry name" value="Cyt_c_oxidase_su8"/>
</dbReference>
<evidence type="ECO:0000313" key="11">
    <source>
        <dbReference type="RefSeq" id="XP_017778384.1"/>
    </source>
</evidence>
<evidence type="ECO:0000256" key="3">
    <source>
        <dbReference type="ARBA" id="ARBA00010117"/>
    </source>
</evidence>
<comment type="subcellular location">
    <subcellularLocation>
        <location evidence="1">Mitochondrion inner membrane</location>
        <topology evidence="1">Single-pass membrane protein</topology>
    </subcellularLocation>
</comment>
<evidence type="ECO:0000256" key="8">
    <source>
        <dbReference type="ARBA" id="ARBA00023136"/>
    </source>
</evidence>
<gene>
    <name evidence="11" type="primary">LOC108564025</name>
</gene>
<evidence type="ECO:0000256" key="5">
    <source>
        <dbReference type="ARBA" id="ARBA00022792"/>
    </source>
</evidence>
<feature type="transmembrane region" description="Helical" evidence="9">
    <location>
        <begin position="42"/>
        <end position="61"/>
    </location>
</feature>
<dbReference type="GeneID" id="108564025"/>
<dbReference type="PANTHER" id="PTHR16717:SF5">
    <property type="entry name" value="CYTOCHROME C OXIDASE SUBUNIT 8, ISOFORM A"/>
    <property type="match status" value="1"/>
</dbReference>
<keyword evidence="5" id="KW-0999">Mitochondrion inner membrane</keyword>
<name>A0ABM1MUY4_NICVS</name>
<evidence type="ECO:0000256" key="2">
    <source>
        <dbReference type="ARBA" id="ARBA00004673"/>
    </source>
</evidence>
<evidence type="ECO:0000313" key="10">
    <source>
        <dbReference type="Proteomes" id="UP000695000"/>
    </source>
</evidence>
<comment type="similarity">
    <text evidence="3">Belongs to the cytochrome c oxidase VIII family.</text>
</comment>
<keyword evidence="4 9" id="KW-0812">Transmembrane</keyword>
<organism evidence="10 11">
    <name type="scientific">Nicrophorus vespilloides</name>
    <name type="common">Boreal carrion beetle</name>
    <dbReference type="NCBI Taxonomy" id="110193"/>
    <lineage>
        <taxon>Eukaryota</taxon>
        <taxon>Metazoa</taxon>
        <taxon>Ecdysozoa</taxon>
        <taxon>Arthropoda</taxon>
        <taxon>Hexapoda</taxon>
        <taxon>Insecta</taxon>
        <taxon>Pterygota</taxon>
        <taxon>Neoptera</taxon>
        <taxon>Endopterygota</taxon>
        <taxon>Coleoptera</taxon>
        <taxon>Polyphaga</taxon>
        <taxon>Staphyliniformia</taxon>
        <taxon>Silphidae</taxon>
        <taxon>Nicrophorinae</taxon>
        <taxon>Nicrophorus</taxon>
    </lineage>
</organism>
<accession>A0ABM1MUY4</accession>
<dbReference type="Pfam" id="PF02285">
    <property type="entry name" value="COX8"/>
    <property type="match status" value="1"/>
</dbReference>
<comment type="pathway">
    <text evidence="2">Energy metabolism; oxidative phosphorylation.</text>
</comment>
<reference evidence="11" key="1">
    <citation type="submission" date="2025-08" db="UniProtKB">
        <authorList>
            <consortium name="RefSeq"/>
        </authorList>
    </citation>
    <scope>IDENTIFICATION</scope>
    <source>
        <tissue evidence="11">Whole Larva</tissue>
    </source>
</reference>
<dbReference type="PANTHER" id="PTHR16717">
    <property type="entry name" value="CYTOCHROME C OXIDASE POLYPEPTIDE VIII"/>
    <property type="match status" value="1"/>
</dbReference>
<keyword evidence="6 9" id="KW-1133">Transmembrane helix</keyword>
<dbReference type="Proteomes" id="UP000695000">
    <property type="component" value="Unplaced"/>
</dbReference>
<evidence type="ECO:0000256" key="6">
    <source>
        <dbReference type="ARBA" id="ARBA00022989"/>
    </source>
</evidence>
<sequence>MFPVVRAAARALPQASQALIQAQTRTILSGPPKVRISLTEKALHGMFLTASFFGIPFYILYNIPSYRQ</sequence>
<keyword evidence="8 9" id="KW-0472">Membrane</keyword>
<dbReference type="RefSeq" id="XP_017778384.1">
    <property type="nucleotide sequence ID" value="XM_017922895.1"/>
</dbReference>